<reference evidence="3" key="1">
    <citation type="submission" date="2017-08" db="EMBL/GenBank/DDBJ databases">
        <title>A dynamic microbial community with high functional redundancy inhabits the cold, oxic subseafloor aquifer.</title>
        <authorList>
            <person name="Tully B.J."/>
            <person name="Wheat C.G."/>
            <person name="Glazer B.T."/>
            <person name="Huber J.A."/>
        </authorList>
    </citation>
    <scope>NUCLEOTIDE SEQUENCE [LARGE SCALE GENOMIC DNA]</scope>
</reference>
<dbReference type="InterPro" id="IPR016187">
    <property type="entry name" value="CTDL_fold"/>
</dbReference>
<evidence type="ECO:0000313" key="2">
    <source>
        <dbReference type="EMBL" id="PCI75136.1"/>
    </source>
</evidence>
<dbReference type="AlphaFoldDB" id="A0A2A4WY28"/>
<dbReference type="Pfam" id="PF03781">
    <property type="entry name" value="FGE-sulfatase"/>
    <property type="match status" value="1"/>
</dbReference>
<dbReference type="Proteomes" id="UP000218767">
    <property type="component" value="Unassembled WGS sequence"/>
</dbReference>
<organism evidence="2 3">
    <name type="scientific">SAR86 cluster bacterium</name>
    <dbReference type="NCBI Taxonomy" id="2030880"/>
    <lineage>
        <taxon>Bacteria</taxon>
        <taxon>Pseudomonadati</taxon>
        <taxon>Pseudomonadota</taxon>
        <taxon>Gammaproteobacteria</taxon>
        <taxon>SAR86 cluster</taxon>
    </lineage>
</organism>
<dbReference type="InterPro" id="IPR005532">
    <property type="entry name" value="SUMF_dom"/>
</dbReference>
<comment type="caution">
    <text evidence="2">The sequence shown here is derived from an EMBL/GenBank/DDBJ whole genome shotgun (WGS) entry which is preliminary data.</text>
</comment>
<gene>
    <name evidence="2" type="ORF">COB20_13625</name>
</gene>
<proteinExistence type="predicted"/>
<dbReference type="SUPFAM" id="SSF56436">
    <property type="entry name" value="C-type lectin-like"/>
    <property type="match status" value="1"/>
</dbReference>
<name>A0A2A4WY28_9GAMM</name>
<accession>A0A2A4WY28</accession>
<dbReference type="InterPro" id="IPR042095">
    <property type="entry name" value="SUMF_sf"/>
</dbReference>
<evidence type="ECO:0000259" key="1">
    <source>
        <dbReference type="Pfam" id="PF03781"/>
    </source>
</evidence>
<feature type="domain" description="Sulfatase-modifying factor enzyme-like" evidence="1">
    <location>
        <begin position="42"/>
        <end position="170"/>
    </location>
</feature>
<dbReference type="EMBL" id="NVUL01000082">
    <property type="protein sequence ID" value="PCI75136.1"/>
    <property type="molecule type" value="Genomic_DNA"/>
</dbReference>
<protein>
    <recommendedName>
        <fullName evidence="1">Sulfatase-modifying factor enzyme-like domain-containing protein</fullName>
    </recommendedName>
</protein>
<evidence type="ECO:0000313" key="3">
    <source>
        <dbReference type="Proteomes" id="UP000218767"/>
    </source>
</evidence>
<dbReference type="Gene3D" id="3.90.1580.10">
    <property type="entry name" value="paralog of FGE (formylglycine-generating enzyme)"/>
    <property type="match status" value="1"/>
</dbReference>
<sequence>MTNTKQLTGAVALLASIAVLDNFIFIELKPGFESMVLIEPYGTSSATEAAQASDSLSPQNGVQDFWIDQDKVSGTDFATFLASAGYEPFTVPPNIVQAHTSRNGDFTAILASDNWKPQAGNAHWNKPSNRSSLSMPHTLAGQDDLEVSFKDALAYCNWLGKDLPTAEQIEHIVMKDHDQNISDLIEFRCVKNI</sequence>